<proteinExistence type="predicted"/>
<feature type="compositionally biased region" description="Basic and acidic residues" evidence="1">
    <location>
        <begin position="1"/>
        <end position="10"/>
    </location>
</feature>
<dbReference type="EMBL" id="JARK01001556">
    <property type="protein sequence ID" value="EYB90433.1"/>
    <property type="molecule type" value="Genomic_DNA"/>
</dbReference>
<organism evidence="2 3">
    <name type="scientific">Ancylostoma ceylanicum</name>
    <dbReference type="NCBI Taxonomy" id="53326"/>
    <lineage>
        <taxon>Eukaryota</taxon>
        <taxon>Metazoa</taxon>
        <taxon>Ecdysozoa</taxon>
        <taxon>Nematoda</taxon>
        <taxon>Chromadorea</taxon>
        <taxon>Rhabditida</taxon>
        <taxon>Rhabditina</taxon>
        <taxon>Rhabditomorpha</taxon>
        <taxon>Strongyloidea</taxon>
        <taxon>Ancylostomatidae</taxon>
        <taxon>Ancylostomatinae</taxon>
        <taxon>Ancylostoma</taxon>
    </lineage>
</organism>
<dbReference type="Proteomes" id="UP000024635">
    <property type="component" value="Unassembled WGS sequence"/>
</dbReference>
<dbReference type="AlphaFoldDB" id="A0A016SI93"/>
<feature type="compositionally biased region" description="Basic and acidic residues" evidence="1">
    <location>
        <begin position="37"/>
        <end position="47"/>
    </location>
</feature>
<evidence type="ECO:0000256" key="1">
    <source>
        <dbReference type="SAM" id="MobiDB-lite"/>
    </source>
</evidence>
<sequence>MVQRSDKRTPQGETSSSVGRSRRGREKHPQHPPRVRQPLDQDDRRLDGTTSSSRRLMEKVIYDFYSELLDSHVNLPPCHLREDGYAIRSVLPSAVRHTIKSVKSCTAPGLDSIRPGLTL</sequence>
<reference evidence="3" key="1">
    <citation type="journal article" date="2015" name="Nat. Genet.">
        <title>The genome and transcriptome of the zoonotic hookworm Ancylostoma ceylanicum identify infection-specific gene families.</title>
        <authorList>
            <person name="Schwarz E.M."/>
            <person name="Hu Y."/>
            <person name="Antoshechkin I."/>
            <person name="Miller M.M."/>
            <person name="Sternberg P.W."/>
            <person name="Aroian R.V."/>
        </authorList>
    </citation>
    <scope>NUCLEOTIDE SEQUENCE</scope>
    <source>
        <strain evidence="3">HY135</strain>
    </source>
</reference>
<dbReference type="OrthoDB" id="6628767at2759"/>
<evidence type="ECO:0000313" key="2">
    <source>
        <dbReference type="EMBL" id="EYB90433.1"/>
    </source>
</evidence>
<feature type="compositionally biased region" description="Basic residues" evidence="1">
    <location>
        <begin position="20"/>
        <end position="34"/>
    </location>
</feature>
<accession>A0A016SI93</accession>
<evidence type="ECO:0000313" key="3">
    <source>
        <dbReference type="Proteomes" id="UP000024635"/>
    </source>
</evidence>
<protein>
    <submittedName>
        <fullName evidence="2">Uncharacterized protein</fullName>
    </submittedName>
</protein>
<gene>
    <name evidence="2" type="primary">Acey_s0220.g2519</name>
    <name evidence="2" type="ORF">Y032_0220g2519</name>
</gene>
<comment type="caution">
    <text evidence="2">The sequence shown here is derived from an EMBL/GenBank/DDBJ whole genome shotgun (WGS) entry which is preliminary data.</text>
</comment>
<name>A0A016SI93_9BILA</name>
<keyword evidence="3" id="KW-1185">Reference proteome</keyword>
<feature type="region of interest" description="Disordered" evidence="1">
    <location>
        <begin position="1"/>
        <end position="52"/>
    </location>
</feature>